<dbReference type="Proteomes" id="UP001516400">
    <property type="component" value="Unassembled WGS sequence"/>
</dbReference>
<evidence type="ECO:0000313" key="1">
    <source>
        <dbReference type="EMBL" id="KAL3284419.1"/>
    </source>
</evidence>
<accession>A0ABD2P0K0</accession>
<organism evidence="1 2">
    <name type="scientific">Cryptolaemus montrouzieri</name>
    <dbReference type="NCBI Taxonomy" id="559131"/>
    <lineage>
        <taxon>Eukaryota</taxon>
        <taxon>Metazoa</taxon>
        <taxon>Ecdysozoa</taxon>
        <taxon>Arthropoda</taxon>
        <taxon>Hexapoda</taxon>
        <taxon>Insecta</taxon>
        <taxon>Pterygota</taxon>
        <taxon>Neoptera</taxon>
        <taxon>Endopterygota</taxon>
        <taxon>Coleoptera</taxon>
        <taxon>Polyphaga</taxon>
        <taxon>Cucujiformia</taxon>
        <taxon>Coccinelloidea</taxon>
        <taxon>Coccinellidae</taxon>
        <taxon>Scymninae</taxon>
        <taxon>Scymnini</taxon>
        <taxon>Cryptolaemus</taxon>
    </lineage>
</organism>
<dbReference type="EMBL" id="JABFTP020000165">
    <property type="protein sequence ID" value="KAL3284419.1"/>
    <property type="molecule type" value="Genomic_DNA"/>
</dbReference>
<dbReference type="AlphaFoldDB" id="A0ABD2P0K0"/>
<reference evidence="1 2" key="1">
    <citation type="journal article" date="2021" name="BMC Biol.">
        <title>Horizontally acquired antibacterial genes associated with adaptive radiation of ladybird beetles.</title>
        <authorList>
            <person name="Li H.S."/>
            <person name="Tang X.F."/>
            <person name="Huang Y.H."/>
            <person name="Xu Z.Y."/>
            <person name="Chen M.L."/>
            <person name="Du X.Y."/>
            <person name="Qiu B.Y."/>
            <person name="Chen P.T."/>
            <person name="Zhang W."/>
            <person name="Slipinski A."/>
            <person name="Escalona H.E."/>
            <person name="Waterhouse R.M."/>
            <person name="Zwick A."/>
            <person name="Pang H."/>
        </authorList>
    </citation>
    <scope>NUCLEOTIDE SEQUENCE [LARGE SCALE GENOMIC DNA]</scope>
    <source>
        <strain evidence="1">SYSU2018</strain>
    </source>
</reference>
<name>A0ABD2P0K0_9CUCU</name>
<sequence>MPQEINLQTTEIHLSDHRAQAKDNTYQLKKELSEIDWDSFLGSKDAQGGFSSFHELFISLLDKLSPVKEITVNKVKARKTKWKTKEVQNMRNMLEALFVIKTVRKDLESENAYKTYKEIFNMKIKKPIIDINENYVNNSNNKSRAM</sequence>
<gene>
    <name evidence="1" type="ORF">HHI36_018579</name>
</gene>
<keyword evidence="2" id="KW-1185">Reference proteome</keyword>
<evidence type="ECO:0000313" key="2">
    <source>
        <dbReference type="Proteomes" id="UP001516400"/>
    </source>
</evidence>
<protein>
    <submittedName>
        <fullName evidence="1">Uncharacterized protein</fullName>
    </submittedName>
</protein>
<proteinExistence type="predicted"/>
<comment type="caution">
    <text evidence="1">The sequence shown here is derived from an EMBL/GenBank/DDBJ whole genome shotgun (WGS) entry which is preliminary data.</text>
</comment>